<keyword evidence="5 10" id="KW-1133">Transmembrane helix</keyword>
<evidence type="ECO:0000256" key="7">
    <source>
        <dbReference type="ARBA" id="ARBA00038151"/>
    </source>
</evidence>
<reference evidence="11" key="2">
    <citation type="submission" date="2020-09" db="EMBL/GenBank/DDBJ databases">
        <authorList>
            <person name="Sun Q."/>
            <person name="Zhou Y."/>
        </authorList>
    </citation>
    <scope>NUCLEOTIDE SEQUENCE</scope>
    <source>
        <strain evidence="11">CGMCC 1.7081</strain>
    </source>
</reference>
<organism evidence="11 12">
    <name type="scientific">Pseudodonghicola xiamenensis</name>
    <dbReference type="NCBI Taxonomy" id="337702"/>
    <lineage>
        <taxon>Bacteria</taxon>
        <taxon>Pseudomonadati</taxon>
        <taxon>Pseudomonadota</taxon>
        <taxon>Alphaproteobacteria</taxon>
        <taxon>Rhodobacterales</taxon>
        <taxon>Paracoccaceae</taxon>
        <taxon>Pseudodonghicola</taxon>
    </lineage>
</organism>
<dbReference type="InterPro" id="IPR045324">
    <property type="entry name" value="Small_multidrug_res"/>
</dbReference>
<evidence type="ECO:0000256" key="8">
    <source>
        <dbReference type="ARBA" id="ARBA00039168"/>
    </source>
</evidence>
<protein>
    <recommendedName>
        <fullName evidence="8">Guanidinium exporter</fullName>
    </recommendedName>
</protein>
<dbReference type="SUPFAM" id="SSF103481">
    <property type="entry name" value="Multidrug resistance efflux transporter EmrE"/>
    <property type="match status" value="1"/>
</dbReference>
<accession>A0A8J3H458</accession>
<comment type="subcellular location">
    <subcellularLocation>
        <location evidence="1 9">Cell membrane</location>
        <topology evidence="1 9">Multi-pass membrane protein</topology>
    </subcellularLocation>
</comment>
<reference evidence="11" key="1">
    <citation type="journal article" date="2014" name="Int. J. Syst. Evol. Microbiol.">
        <title>Complete genome sequence of Corynebacterium casei LMG S-19264T (=DSM 44701T), isolated from a smear-ripened cheese.</title>
        <authorList>
            <consortium name="US DOE Joint Genome Institute (JGI-PGF)"/>
            <person name="Walter F."/>
            <person name="Albersmeier A."/>
            <person name="Kalinowski J."/>
            <person name="Ruckert C."/>
        </authorList>
    </citation>
    <scope>NUCLEOTIDE SEQUENCE</scope>
    <source>
        <strain evidence="11">CGMCC 1.7081</strain>
    </source>
</reference>
<feature type="transmembrane region" description="Helical" evidence="10">
    <location>
        <begin position="59"/>
        <end position="79"/>
    </location>
</feature>
<dbReference type="FunFam" id="1.10.3730.20:FF:000001">
    <property type="entry name" value="Quaternary ammonium compound resistance transporter SugE"/>
    <property type="match status" value="1"/>
</dbReference>
<comment type="similarity">
    <text evidence="7">Belongs to the drug/metabolite transporter (DMT) superfamily. Small multidrug resistance (SMR) (TC 2.A.7.1) family. Gdx/SugE subfamily.</text>
</comment>
<evidence type="ECO:0000256" key="2">
    <source>
        <dbReference type="ARBA" id="ARBA00022448"/>
    </source>
</evidence>
<evidence type="ECO:0000256" key="9">
    <source>
        <dbReference type="RuleBase" id="RU003942"/>
    </source>
</evidence>
<evidence type="ECO:0000256" key="3">
    <source>
        <dbReference type="ARBA" id="ARBA00022475"/>
    </source>
</evidence>
<dbReference type="GO" id="GO:1990961">
    <property type="term" value="P:xenobiotic detoxification by transmembrane export across the plasma membrane"/>
    <property type="evidence" value="ECO:0007669"/>
    <property type="project" value="UniProtKB-ARBA"/>
</dbReference>
<evidence type="ECO:0000313" key="11">
    <source>
        <dbReference type="EMBL" id="GHG78821.1"/>
    </source>
</evidence>
<dbReference type="GO" id="GO:0022857">
    <property type="term" value="F:transmembrane transporter activity"/>
    <property type="evidence" value="ECO:0007669"/>
    <property type="project" value="InterPro"/>
</dbReference>
<keyword evidence="3" id="KW-1003">Cell membrane</keyword>
<proteinExistence type="inferred from homology"/>
<keyword evidence="2" id="KW-0813">Transport</keyword>
<evidence type="ECO:0000313" key="12">
    <source>
        <dbReference type="Proteomes" id="UP000611500"/>
    </source>
</evidence>
<dbReference type="AlphaFoldDB" id="A0A8J3H458"/>
<keyword evidence="12" id="KW-1185">Reference proteome</keyword>
<evidence type="ECO:0000256" key="1">
    <source>
        <dbReference type="ARBA" id="ARBA00004651"/>
    </source>
</evidence>
<keyword evidence="6 10" id="KW-0472">Membrane</keyword>
<dbReference type="InterPro" id="IPR000390">
    <property type="entry name" value="Small_drug/metabolite_transptr"/>
</dbReference>
<feature type="transmembrane region" description="Helical" evidence="10">
    <location>
        <begin position="27"/>
        <end position="47"/>
    </location>
</feature>
<sequence>MAWILLGIAGLLEIVWASAMKSSNGFTLFWPSVVTVVAMLASFGLLSVAMRSLPLGTSYMIWVGIGAVGAFVAGIVLHGEAVNPLRIAAAGLIIVGMALMKLSSQGTGA</sequence>
<dbReference type="RefSeq" id="WP_028091798.1">
    <property type="nucleotide sequence ID" value="NZ_BNAP01000001.1"/>
</dbReference>
<dbReference type="PANTHER" id="PTHR30561">
    <property type="entry name" value="SMR FAMILY PROTON-DEPENDENT DRUG EFFLUX TRANSPORTER SUGE"/>
    <property type="match status" value="1"/>
</dbReference>
<dbReference type="EMBL" id="BNAP01000001">
    <property type="protein sequence ID" value="GHG78821.1"/>
    <property type="molecule type" value="Genomic_DNA"/>
</dbReference>
<dbReference type="GO" id="GO:0005886">
    <property type="term" value="C:plasma membrane"/>
    <property type="evidence" value="ECO:0007669"/>
    <property type="project" value="UniProtKB-SubCell"/>
</dbReference>
<feature type="transmembrane region" description="Helical" evidence="10">
    <location>
        <begin position="85"/>
        <end position="103"/>
    </location>
</feature>
<dbReference type="InterPro" id="IPR037185">
    <property type="entry name" value="EmrE-like"/>
</dbReference>
<comment type="caution">
    <text evidence="11">The sequence shown here is derived from an EMBL/GenBank/DDBJ whole genome shotgun (WGS) entry which is preliminary data.</text>
</comment>
<keyword evidence="4 9" id="KW-0812">Transmembrane</keyword>
<dbReference type="Gene3D" id="1.10.3730.20">
    <property type="match status" value="1"/>
</dbReference>
<evidence type="ECO:0000256" key="6">
    <source>
        <dbReference type="ARBA" id="ARBA00023136"/>
    </source>
</evidence>
<evidence type="ECO:0000256" key="4">
    <source>
        <dbReference type="ARBA" id="ARBA00022692"/>
    </source>
</evidence>
<dbReference type="Pfam" id="PF00893">
    <property type="entry name" value="Multi_Drug_Res"/>
    <property type="match status" value="1"/>
</dbReference>
<gene>
    <name evidence="11" type="ORF">GCM10010961_00150</name>
</gene>
<dbReference type="PANTHER" id="PTHR30561:SF0">
    <property type="entry name" value="GUANIDINIUM EXPORTER"/>
    <property type="match status" value="1"/>
</dbReference>
<evidence type="ECO:0000256" key="5">
    <source>
        <dbReference type="ARBA" id="ARBA00022989"/>
    </source>
</evidence>
<evidence type="ECO:0000256" key="10">
    <source>
        <dbReference type="SAM" id="Phobius"/>
    </source>
</evidence>
<dbReference type="Proteomes" id="UP000611500">
    <property type="component" value="Unassembled WGS sequence"/>
</dbReference>
<name>A0A8J3H458_9RHOB</name>